<dbReference type="Proteomes" id="UP000318528">
    <property type="component" value="Unassembled WGS sequence"/>
</dbReference>
<reference evidence="3 4" key="1">
    <citation type="submission" date="2019-07" db="EMBL/GenBank/DDBJ databases">
        <title>Novel species of Flavobacterium.</title>
        <authorList>
            <person name="Liu Q."/>
            <person name="Xin Y.-H."/>
        </authorList>
    </citation>
    <scope>NUCLEOTIDE SEQUENCE [LARGE SCALE GENOMIC DNA]</scope>
    <source>
        <strain evidence="1 3">GSP39</strain>
        <strain evidence="2 4">GSR22</strain>
    </source>
</reference>
<dbReference type="EMBL" id="VJZN01000017">
    <property type="protein sequence ID" value="TRX05393.1"/>
    <property type="molecule type" value="Genomic_DNA"/>
</dbReference>
<dbReference type="EMBL" id="VJZL01000039">
    <property type="protein sequence ID" value="TRX05937.1"/>
    <property type="molecule type" value="Genomic_DNA"/>
</dbReference>
<comment type="caution">
    <text evidence="2">The sequence shown here is derived from an EMBL/GenBank/DDBJ whole genome shotgun (WGS) entry which is preliminary data.</text>
</comment>
<keyword evidence="3" id="KW-1185">Reference proteome</keyword>
<dbReference type="Proteomes" id="UP000318669">
    <property type="component" value="Unassembled WGS sequence"/>
</dbReference>
<evidence type="ECO:0000313" key="3">
    <source>
        <dbReference type="Proteomes" id="UP000318528"/>
    </source>
</evidence>
<dbReference type="InterPro" id="IPR029062">
    <property type="entry name" value="Class_I_gatase-like"/>
</dbReference>
<evidence type="ECO:0000313" key="1">
    <source>
        <dbReference type="EMBL" id="TRX05393.1"/>
    </source>
</evidence>
<evidence type="ECO:0000313" key="2">
    <source>
        <dbReference type="EMBL" id="TRX05937.1"/>
    </source>
</evidence>
<gene>
    <name evidence="2" type="ORF">FNW11_15300</name>
    <name evidence="1" type="ORF">FNW12_11050</name>
</gene>
<accession>A0A553BCG9</accession>
<protein>
    <submittedName>
        <fullName evidence="2">Uncharacterized protein</fullName>
    </submittedName>
</protein>
<dbReference type="Pfam" id="PF13507">
    <property type="entry name" value="GATase_5"/>
    <property type="match status" value="1"/>
</dbReference>
<dbReference type="Gene3D" id="3.40.50.880">
    <property type="match status" value="1"/>
</dbReference>
<proteinExistence type="predicted"/>
<dbReference type="OrthoDB" id="1374803at2"/>
<name>A0A553BCG9_9FLAO</name>
<organism evidence="2 4">
    <name type="scientific">Flavobacterium gawalongense</name>
    <dbReference type="NCBI Taxonomy" id="2594432"/>
    <lineage>
        <taxon>Bacteria</taxon>
        <taxon>Pseudomonadati</taxon>
        <taxon>Bacteroidota</taxon>
        <taxon>Flavobacteriia</taxon>
        <taxon>Flavobacteriales</taxon>
        <taxon>Flavobacteriaceae</taxon>
        <taxon>Flavobacterium</taxon>
    </lineage>
</organism>
<evidence type="ECO:0000313" key="4">
    <source>
        <dbReference type="Proteomes" id="UP000318669"/>
    </source>
</evidence>
<dbReference type="AlphaFoldDB" id="A0A553BCG9"/>
<sequence>MILSLVMIPNTERSTFQWNWAHYPKDRDEEVSPWHEAFVNARKWMDKKFI</sequence>